<evidence type="ECO:0000256" key="1">
    <source>
        <dbReference type="SAM" id="MobiDB-lite"/>
    </source>
</evidence>
<dbReference type="InterPro" id="IPR050627">
    <property type="entry name" value="Nitroreductase/BluB"/>
</dbReference>
<feature type="region of interest" description="Disordered" evidence="1">
    <location>
        <begin position="198"/>
        <end position="220"/>
    </location>
</feature>
<gene>
    <name evidence="2" type="ORF">RHODO2019_08620</name>
</gene>
<organism evidence="2 3">
    <name type="scientific">Rhodococcus antarcticus</name>
    <dbReference type="NCBI Taxonomy" id="2987751"/>
    <lineage>
        <taxon>Bacteria</taxon>
        <taxon>Bacillati</taxon>
        <taxon>Actinomycetota</taxon>
        <taxon>Actinomycetes</taxon>
        <taxon>Mycobacteriales</taxon>
        <taxon>Nocardiaceae</taxon>
        <taxon>Rhodococcus</taxon>
    </lineage>
</organism>
<sequence length="321" mass="34137">MPQLARTTALRRAAVQAVRAPSVHNTQPWRLRLTPDSLEVHADWSRRLSVLDGHGRQVLMSCGCALLNAQVAIAAAGRTCRVERVPDPARPDLLARVVLLDEPPAGSAPSTDALARLDVAVDARRTTRTPFTGDPPPAALLVRLVGAAADEGAELRVLDAAQGRTASRLSRRADEVQDAVPGYRHELAAWTGGDVGRTDGVPVSALPPRTGRGPDTRGMGLLTGQDDPTTGALMVLGTRHESQLEWLRAGEALERVLLELTVAGFAASTLMQVIEVAETNAALRAGLGLVMHPQTLVRVGRAGEVPATRRRRLVDVLSETA</sequence>
<evidence type="ECO:0000313" key="2">
    <source>
        <dbReference type="EMBL" id="UZJ26441.1"/>
    </source>
</evidence>
<keyword evidence="3" id="KW-1185">Reference proteome</keyword>
<dbReference type="EMBL" id="CP110615">
    <property type="protein sequence ID" value="UZJ26441.1"/>
    <property type="molecule type" value="Genomic_DNA"/>
</dbReference>
<dbReference type="Gene3D" id="3.40.109.10">
    <property type="entry name" value="NADH Oxidase"/>
    <property type="match status" value="1"/>
</dbReference>
<dbReference type="PANTHER" id="PTHR23026">
    <property type="entry name" value="NADPH NITROREDUCTASE"/>
    <property type="match status" value="1"/>
</dbReference>
<dbReference type="PANTHER" id="PTHR23026:SF123">
    <property type="entry name" value="NAD(P)H NITROREDUCTASE RV3131-RELATED"/>
    <property type="match status" value="1"/>
</dbReference>
<dbReference type="RefSeq" id="WP_265384545.1">
    <property type="nucleotide sequence ID" value="NZ_CP110615.1"/>
</dbReference>
<protein>
    <recommendedName>
        <fullName evidence="4">Nitroreductase family protein</fullName>
    </recommendedName>
</protein>
<dbReference type="NCBIfam" id="NF047509">
    <property type="entry name" value="Rv3131_FMN_oxido"/>
    <property type="match status" value="1"/>
</dbReference>
<evidence type="ECO:0008006" key="4">
    <source>
        <dbReference type="Google" id="ProtNLM"/>
    </source>
</evidence>
<proteinExistence type="predicted"/>
<name>A0ABY6P598_9NOCA</name>
<dbReference type="InterPro" id="IPR000415">
    <property type="entry name" value="Nitroreductase-like"/>
</dbReference>
<evidence type="ECO:0000313" key="3">
    <source>
        <dbReference type="Proteomes" id="UP001164965"/>
    </source>
</evidence>
<reference evidence="2" key="1">
    <citation type="submission" date="2022-10" db="EMBL/GenBank/DDBJ databases">
        <title>Rhodococcus sp.75.</title>
        <authorList>
            <person name="Sun M."/>
        </authorList>
    </citation>
    <scope>NUCLEOTIDE SEQUENCE</scope>
    <source>
        <strain evidence="2">75</strain>
    </source>
</reference>
<dbReference type="Proteomes" id="UP001164965">
    <property type="component" value="Chromosome"/>
</dbReference>
<dbReference type="SUPFAM" id="SSF55469">
    <property type="entry name" value="FMN-dependent nitroreductase-like"/>
    <property type="match status" value="1"/>
</dbReference>
<accession>A0ABY6P598</accession>